<sequence>MDKLIIPDVVFGTSGLGNLYVALPESQKEDIILESVMHGSRPVVFDTAGKYGAGLALESLGNGLRQACVNPKDVTISNKLGWIRTELKSPEPSFEPGVWKSLKYDAVQRISEEGIIACYEQGNELLNGYEAKWVSVHDPDEYLASAQGEADYHRRFQDILAAYEALANLKRQGRVQAVGIGAKNWKVSREIIEYMDLDWVMIANSMTLHSHPIELIDFLKLLDKHGVQVINSAVFNGGFLTGGDYYNYQPVTLERNADLYHWREEFFAVCRDFSIRPEVACAIFAKRAPGVCGIALSTTNPKRVKSNTEMVKSIIDDAFWHKLVLKKLINPEFAEAYLYV</sequence>
<dbReference type="AlphaFoldDB" id="A0A5B8VI39"/>
<dbReference type="EMBL" id="CP042434">
    <property type="protein sequence ID" value="QEC70665.1"/>
    <property type="molecule type" value="Genomic_DNA"/>
</dbReference>
<evidence type="ECO:0000259" key="1">
    <source>
        <dbReference type="Pfam" id="PF00248"/>
    </source>
</evidence>
<dbReference type="GO" id="GO:0016491">
    <property type="term" value="F:oxidoreductase activity"/>
    <property type="evidence" value="ECO:0007669"/>
    <property type="project" value="InterPro"/>
</dbReference>
<gene>
    <name evidence="2" type="ORF">FSB73_02100</name>
</gene>
<accession>A0A5B8VI39</accession>
<dbReference type="PANTHER" id="PTHR42686:SF1">
    <property type="entry name" value="GH17980P-RELATED"/>
    <property type="match status" value="1"/>
</dbReference>
<evidence type="ECO:0000313" key="2">
    <source>
        <dbReference type="EMBL" id="QEC70665.1"/>
    </source>
</evidence>
<protein>
    <submittedName>
        <fullName evidence="2">Aldo/keto reductase</fullName>
    </submittedName>
</protein>
<name>A0A5B8VI39_9BACT</name>
<dbReference type="PANTHER" id="PTHR42686">
    <property type="entry name" value="GH17980P-RELATED"/>
    <property type="match status" value="1"/>
</dbReference>
<dbReference type="RefSeq" id="WP_146779927.1">
    <property type="nucleotide sequence ID" value="NZ_CP042434.1"/>
</dbReference>
<dbReference type="GO" id="GO:0005829">
    <property type="term" value="C:cytosol"/>
    <property type="evidence" value="ECO:0007669"/>
    <property type="project" value="TreeGrafter"/>
</dbReference>
<proteinExistence type="predicted"/>
<dbReference type="Pfam" id="PF00248">
    <property type="entry name" value="Aldo_ket_red"/>
    <property type="match status" value="1"/>
</dbReference>
<dbReference type="InterPro" id="IPR023210">
    <property type="entry name" value="NADP_OxRdtase_dom"/>
</dbReference>
<dbReference type="CDD" id="cd19152">
    <property type="entry name" value="AKR_AKR15A"/>
    <property type="match status" value="1"/>
</dbReference>
<dbReference type="Gene3D" id="3.20.20.100">
    <property type="entry name" value="NADP-dependent oxidoreductase domain"/>
    <property type="match status" value="1"/>
</dbReference>
<dbReference type="SUPFAM" id="SSF51430">
    <property type="entry name" value="NAD(P)-linked oxidoreductase"/>
    <property type="match status" value="1"/>
</dbReference>
<dbReference type="KEGG" id="agi:FSB73_02100"/>
<evidence type="ECO:0000313" key="3">
    <source>
        <dbReference type="Proteomes" id="UP000321291"/>
    </source>
</evidence>
<feature type="domain" description="NADP-dependent oxidoreductase" evidence="1">
    <location>
        <begin position="9"/>
        <end position="321"/>
    </location>
</feature>
<dbReference type="Proteomes" id="UP000321291">
    <property type="component" value="Chromosome"/>
</dbReference>
<dbReference type="InterPro" id="IPR020471">
    <property type="entry name" value="AKR"/>
</dbReference>
<reference evidence="2 3" key="1">
    <citation type="journal article" date="2017" name="Int. J. Syst. Evol. Microbiol.">
        <title>Arachidicoccus ginsenosidivorans sp. nov., with ginsenoside-converting activity isolated from ginseng cultivating soil.</title>
        <authorList>
            <person name="Siddiqi M.Z."/>
            <person name="Aslam Z."/>
            <person name="Im W.T."/>
        </authorList>
    </citation>
    <scope>NUCLEOTIDE SEQUENCE [LARGE SCALE GENOMIC DNA]</scope>
    <source>
        <strain evidence="2 3">Gsoil 809</strain>
    </source>
</reference>
<keyword evidence="3" id="KW-1185">Reference proteome</keyword>
<organism evidence="2 3">
    <name type="scientific">Arachidicoccus ginsenosidivorans</name>
    <dbReference type="NCBI Taxonomy" id="496057"/>
    <lineage>
        <taxon>Bacteria</taxon>
        <taxon>Pseudomonadati</taxon>
        <taxon>Bacteroidota</taxon>
        <taxon>Chitinophagia</taxon>
        <taxon>Chitinophagales</taxon>
        <taxon>Chitinophagaceae</taxon>
        <taxon>Arachidicoccus</taxon>
    </lineage>
</organism>
<dbReference type="OrthoDB" id="9773828at2"/>
<dbReference type="InterPro" id="IPR036812">
    <property type="entry name" value="NAD(P)_OxRdtase_dom_sf"/>
</dbReference>